<evidence type="ECO:0000313" key="3">
    <source>
        <dbReference type="Proteomes" id="UP000501802"/>
    </source>
</evidence>
<dbReference type="AlphaFoldDB" id="A0A6G9ASY1"/>
<reference evidence="2 3" key="1">
    <citation type="submission" date="2020-03" db="EMBL/GenBank/DDBJ databases">
        <authorList>
            <person name="Kim M.K."/>
        </authorList>
    </citation>
    <scope>NUCLEOTIDE SEQUENCE [LARGE SCALE GENOMIC DNA]</scope>
    <source>
        <strain evidence="2 3">BT328</strain>
    </source>
</reference>
<dbReference type="PANTHER" id="PTHR43283:SF18">
    <property type="match status" value="1"/>
</dbReference>
<dbReference type="InterPro" id="IPR050789">
    <property type="entry name" value="Diverse_Enzym_Activities"/>
</dbReference>
<dbReference type="EMBL" id="CP050063">
    <property type="protein sequence ID" value="QIP15454.1"/>
    <property type="molecule type" value="Genomic_DNA"/>
</dbReference>
<dbReference type="KEGG" id="spib:G8759_23870"/>
<dbReference type="InterPro" id="IPR012338">
    <property type="entry name" value="Beta-lactam/transpept-like"/>
</dbReference>
<dbReference type="RefSeq" id="WP_167213652.1">
    <property type="nucleotide sequence ID" value="NZ_CP050063.1"/>
</dbReference>
<evidence type="ECO:0000313" key="2">
    <source>
        <dbReference type="EMBL" id="QIP15454.1"/>
    </source>
</evidence>
<sequence>MNSSTLRLGNLCYWVFLFLVVIQQAFGQSAPTNTEFSRLDQRITQLMDSAHVPGLSIVLIRANKRVYSKGYGLTKADSTQLITPTTVFEAASLSKPVFAYVVLQLIEEGKLDLDKPLYEYMPYPDAAADERYQKITARLVLSHRSGFPNWRKKRESNQLSMVFSPGDRFGYSGEGFVFLQKVVEKITGKPINELMEERVLKPLGMTNSGFVWKSTFNSNYALPHNESSETETKYKPSQANMAYSLHTTAVDYSQFILALLKPSGLKKTTIEEMFRPQSQLPKRFSGSDTLAPGLFWGLGIGLEQTPTGSYFWHWGDNGAFKCYVMAEHNRNDAVVYFANGSNGLDFADEILKQTIGGQHPAFGFLGINWREEVRKQANKRAEK</sequence>
<keyword evidence="3" id="KW-1185">Reference proteome</keyword>
<name>A0A6G9ASY1_9BACT</name>
<gene>
    <name evidence="2" type="ORF">G8759_23870</name>
</gene>
<dbReference type="InterPro" id="IPR001466">
    <property type="entry name" value="Beta-lactam-related"/>
</dbReference>
<dbReference type="SUPFAM" id="SSF56601">
    <property type="entry name" value="beta-lactamase/transpeptidase-like"/>
    <property type="match status" value="1"/>
</dbReference>
<protein>
    <submittedName>
        <fullName evidence="2">Beta-lactamase family protein</fullName>
    </submittedName>
</protein>
<dbReference type="Gene3D" id="3.40.710.10">
    <property type="entry name" value="DD-peptidase/beta-lactamase superfamily"/>
    <property type="match status" value="1"/>
</dbReference>
<dbReference type="PANTHER" id="PTHR43283">
    <property type="entry name" value="BETA-LACTAMASE-RELATED"/>
    <property type="match status" value="1"/>
</dbReference>
<organism evidence="2 3">
    <name type="scientific">Spirosoma aureum</name>
    <dbReference type="NCBI Taxonomy" id="2692134"/>
    <lineage>
        <taxon>Bacteria</taxon>
        <taxon>Pseudomonadati</taxon>
        <taxon>Bacteroidota</taxon>
        <taxon>Cytophagia</taxon>
        <taxon>Cytophagales</taxon>
        <taxon>Cytophagaceae</taxon>
        <taxon>Spirosoma</taxon>
    </lineage>
</organism>
<dbReference type="Proteomes" id="UP000501802">
    <property type="component" value="Chromosome"/>
</dbReference>
<feature type="domain" description="Beta-lactamase-related" evidence="1">
    <location>
        <begin position="39"/>
        <end position="346"/>
    </location>
</feature>
<evidence type="ECO:0000259" key="1">
    <source>
        <dbReference type="Pfam" id="PF00144"/>
    </source>
</evidence>
<dbReference type="Pfam" id="PF00144">
    <property type="entry name" value="Beta-lactamase"/>
    <property type="match status" value="1"/>
</dbReference>
<proteinExistence type="predicted"/>
<accession>A0A6G9ASY1</accession>